<reference evidence="2" key="2">
    <citation type="submission" date="2013-05" db="EMBL/GenBank/DDBJ databases">
        <authorList>
            <person name="Carter J.-M."/>
            <person name="Baker S.C."/>
            <person name="Pink R."/>
            <person name="Carter D.R.F."/>
            <person name="Collins A."/>
            <person name="Tomlin J."/>
            <person name="Gibbs M."/>
            <person name="Breuker C.J."/>
        </authorList>
    </citation>
    <scope>NUCLEOTIDE SEQUENCE</scope>
    <source>
        <tissue evidence="2">Ovary</tissue>
    </source>
</reference>
<evidence type="ECO:0000256" key="1">
    <source>
        <dbReference type="SAM" id="Phobius"/>
    </source>
</evidence>
<dbReference type="AlphaFoldDB" id="S4Q003"/>
<protein>
    <submittedName>
        <fullName evidence="2">Uncharacterized protein</fullName>
    </submittedName>
</protein>
<sequence length="78" mass="8800">MLSSDRDSNFLPFSLGGIKIKCLNRLKSKLTQTSLTLGTCVKRRNMFKVLMVQARVAITYFLVPNFLLITVTNFSNAI</sequence>
<organism evidence="2">
    <name type="scientific">Pararge aegeria</name>
    <name type="common">speckled wood butterfly</name>
    <dbReference type="NCBI Taxonomy" id="116150"/>
    <lineage>
        <taxon>Eukaryota</taxon>
        <taxon>Metazoa</taxon>
        <taxon>Ecdysozoa</taxon>
        <taxon>Arthropoda</taxon>
        <taxon>Hexapoda</taxon>
        <taxon>Insecta</taxon>
        <taxon>Pterygota</taxon>
        <taxon>Neoptera</taxon>
        <taxon>Endopterygota</taxon>
        <taxon>Lepidoptera</taxon>
        <taxon>Glossata</taxon>
        <taxon>Ditrysia</taxon>
        <taxon>Papilionoidea</taxon>
        <taxon>Nymphalidae</taxon>
        <taxon>Satyrinae</taxon>
        <taxon>Satyrini</taxon>
        <taxon>Parargina</taxon>
        <taxon>Pararge</taxon>
    </lineage>
</organism>
<keyword evidence="1" id="KW-1133">Transmembrane helix</keyword>
<accession>S4Q003</accession>
<proteinExistence type="predicted"/>
<evidence type="ECO:0000313" key="2">
    <source>
        <dbReference type="EMBL" id="JAA91922.1"/>
    </source>
</evidence>
<keyword evidence="1" id="KW-0472">Membrane</keyword>
<reference evidence="2" key="1">
    <citation type="journal article" date="2013" name="BMC Genomics">
        <title>Unscrambling butterfly oogenesis.</title>
        <authorList>
            <person name="Carter J.M."/>
            <person name="Baker S.C."/>
            <person name="Pink R."/>
            <person name="Carter D.R."/>
            <person name="Collins A."/>
            <person name="Tomlin J."/>
            <person name="Gibbs M."/>
            <person name="Breuker C.J."/>
        </authorList>
    </citation>
    <scope>NUCLEOTIDE SEQUENCE</scope>
    <source>
        <tissue evidence="2">Ovary</tissue>
    </source>
</reference>
<name>S4Q003_9NEOP</name>
<feature type="transmembrane region" description="Helical" evidence="1">
    <location>
        <begin position="52"/>
        <end position="74"/>
    </location>
</feature>
<keyword evidence="1" id="KW-0812">Transmembrane</keyword>
<dbReference type="EMBL" id="GAIX01000638">
    <property type="protein sequence ID" value="JAA91922.1"/>
    <property type="molecule type" value="Transcribed_RNA"/>
</dbReference>